<reference evidence="2" key="1">
    <citation type="submission" date="2025-08" db="UniProtKB">
        <authorList>
            <consortium name="RefSeq"/>
        </authorList>
    </citation>
    <scope>IDENTIFICATION</scope>
    <source>
        <tissue evidence="2">Muscle</tissue>
    </source>
</reference>
<name>A0ABM1SE61_LIMPO</name>
<gene>
    <name evidence="2" type="primary">LOC111085833</name>
</gene>
<keyword evidence="1" id="KW-1185">Reference proteome</keyword>
<dbReference type="GeneID" id="111085833"/>
<sequence>MYTNVKDHYTSKIICAPFQYGLSPVSKDPSYLTPVVDIKSSVSNGEEATWCDLDCKNFSTMCFKHNQTFSPSEIMYSLTDYSSSKNRHFQNEILDICCGSPLRSASLQGNDNQQKKERVYIKSNNSSNSCSCLGLLQKCPSTLNHQEVPTPLKACGKFATEEQKSRDVSQFSSNTQQNQEEKKKYLVKIKDDSDLPLTPSSSGHFSPSFMTLPYYFSSNPPTPEIISQLSVRSSVLKEESSPCICPSGSQCESQRSTFYTRDADPILTSANFTLQLDKVTALKEMKKKKQENESEQLSYSDADLTSSSVQCDNAFHEDYRSTDTSDETFWSPSQEFTPPELFTNHMVSFSKLLLSDHISLFQM</sequence>
<accession>A0ABM1SE61</accession>
<evidence type="ECO:0000313" key="1">
    <source>
        <dbReference type="Proteomes" id="UP000694941"/>
    </source>
</evidence>
<evidence type="ECO:0000313" key="2">
    <source>
        <dbReference type="RefSeq" id="XP_022241916.1"/>
    </source>
</evidence>
<organism evidence="1 2">
    <name type="scientific">Limulus polyphemus</name>
    <name type="common">Atlantic horseshoe crab</name>
    <dbReference type="NCBI Taxonomy" id="6850"/>
    <lineage>
        <taxon>Eukaryota</taxon>
        <taxon>Metazoa</taxon>
        <taxon>Ecdysozoa</taxon>
        <taxon>Arthropoda</taxon>
        <taxon>Chelicerata</taxon>
        <taxon>Merostomata</taxon>
        <taxon>Xiphosura</taxon>
        <taxon>Limulidae</taxon>
        <taxon>Limulus</taxon>
    </lineage>
</organism>
<dbReference type="Proteomes" id="UP000694941">
    <property type="component" value="Unplaced"/>
</dbReference>
<dbReference type="RefSeq" id="XP_022241916.1">
    <property type="nucleotide sequence ID" value="XM_022386208.1"/>
</dbReference>
<protein>
    <submittedName>
        <fullName evidence="2">Uncharacterized protein LOC111085833 isoform X1</fullName>
    </submittedName>
</protein>
<proteinExistence type="predicted"/>